<dbReference type="Proteomes" id="UP000828390">
    <property type="component" value="Unassembled WGS sequence"/>
</dbReference>
<protein>
    <submittedName>
        <fullName evidence="1">Uncharacterized protein</fullName>
    </submittedName>
</protein>
<name>A0A9D4E0T0_DREPO</name>
<sequence length="122" mass="14135">MNCNITKEEVAQRGYTDKQWMDSAAVDARSFLHYLQYLTYGGLGERHKQLHTLGVLKCYMGAIRNDINSYHCETSLNLLGHCYEMERYYEHALSVYEVSLSFVNPNNAANWHIRRVLSLLNG</sequence>
<accession>A0A9D4E0T0</accession>
<gene>
    <name evidence="1" type="ORF">DPMN_171635</name>
</gene>
<proteinExistence type="predicted"/>
<evidence type="ECO:0000313" key="1">
    <source>
        <dbReference type="EMBL" id="KAH3770350.1"/>
    </source>
</evidence>
<dbReference type="EMBL" id="JAIWYP010000009">
    <property type="protein sequence ID" value="KAH3770350.1"/>
    <property type="molecule type" value="Genomic_DNA"/>
</dbReference>
<reference evidence="1" key="1">
    <citation type="journal article" date="2019" name="bioRxiv">
        <title>The Genome of the Zebra Mussel, Dreissena polymorpha: A Resource for Invasive Species Research.</title>
        <authorList>
            <person name="McCartney M.A."/>
            <person name="Auch B."/>
            <person name="Kono T."/>
            <person name="Mallez S."/>
            <person name="Zhang Y."/>
            <person name="Obille A."/>
            <person name="Becker A."/>
            <person name="Abrahante J.E."/>
            <person name="Garbe J."/>
            <person name="Badalamenti J.P."/>
            <person name="Herman A."/>
            <person name="Mangelson H."/>
            <person name="Liachko I."/>
            <person name="Sullivan S."/>
            <person name="Sone E.D."/>
            <person name="Koren S."/>
            <person name="Silverstein K.A.T."/>
            <person name="Beckman K.B."/>
            <person name="Gohl D.M."/>
        </authorList>
    </citation>
    <scope>NUCLEOTIDE SEQUENCE</scope>
    <source>
        <strain evidence="1">Duluth1</strain>
        <tissue evidence="1">Whole animal</tissue>
    </source>
</reference>
<organism evidence="1 2">
    <name type="scientific">Dreissena polymorpha</name>
    <name type="common">Zebra mussel</name>
    <name type="synonym">Mytilus polymorpha</name>
    <dbReference type="NCBI Taxonomy" id="45954"/>
    <lineage>
        <taxon>Eukaryota</taxon>
        <taxon>Metazoa</taxon>
        <taxon>Spiralia</taxon>
        <taxon>Lophotrochozoa</taxon>
        <taxon>Mollusca</taxon>
        <taxon>Bivalvia</taxon>
        <taxon>Autobranchia</taxon>
        <taxon>Heteroconchia</taxon>
        <taxon>Euheterodonta</taxon>
        <taxon>Imparidentia</taxon>
        <taxon>Neoheterodontei</taxon>
        <taxon>Myida</taxon>
        <taxon>Dreissenoidea</taxon>
        <taxon>Dreissenidae</taxon>
        <taxon>Dreissena</taxon>
    </lineage>
</organism>
<comment type="caution">
    <text evidence="1">The sequence shown here is derived from an EMBL/GenBank/DDBJ whole genome shotgun (WGS) entry which is preliminary data.</text>
</comment>
<keyword evidence="2" id="KW-1185">Reference proteome</keyword>
<reference evidence="1" key="2">
    <citation type="submission" date="2020-11" db="EMBL/GenBank/DDBJ databases">
        <authorList>
            <person name="McCartney M.A."/>
            <person name="Auch B."/>
            <person name="Kono T."/>
            <person name="Mallez S."/>
            <person name="Becker A."/>
            <person name="Gohl D.M."/>
            <person name="Silverstein K.A.T."/>
            <person name="Koren S."/>
            <person name="Bechman K.B."/>
            <person name="Herman A."/>
            <person name="Abrahante J.E."/>
            <person name="Garbe J."/>
        </authorList>
    </citation>
    <scope>NUCLEOTIDE SEQUENCE</scope>
    <source>
        <strain evidence="1">Duluth1</strain>
        <tissue evidence="1">Whole animal</tissue>
    </source>
</reference>
<evidence type="ECO:0000313" key="2">
    <source>
        <dbReference type="Proteomes" id="UP000828390"/>
    </source>
</evidence>
<dbReference type="AlphaFoldDB" id="A0A9D4E0T0"/>